<comment type="caution">
    <text evidence="1">The sequence shown here is derived from an EMBL/GenBank/DDBJ whole genome shotgun (WGS) entry which is preliminary data.</text>
</comment>
<dbReference type="EMBL" id="JAWRVI010000280">
    <property type="protein sequence ID" value="KAK4069500.1"/>
    <property type="molecule type" value="Genomic_DNA"/>
</dbReference>
<gene>
    <name evidence="1" type="ORF">Purlil1_13695</name>
</gene>
<keyword evidence="2" id="KW-1185">Reference proteome</keyword>
<evidence type="ECO:0000313" key="2">
    <source>
        <dbReference type="Proteomes" id="UP001287286"/>
    </source>
</evidence>
<dbReference type="Proteomes" id="UP001287286">
    <property type="component" value="Unassembled WGS sequence"/>
</dbReference>
<accession>A0ABR0BDI9</accession>
<protein>
    <submittedName>
        <fullName evidence="1">Uncharacterized protein</fullName>
    </submittedName>
</protein>
<organism evidence="1 2">
    <name type="scientific">Purpureocillium lilacinum</name>
    <name type="common">Paecilomyces lilacinus</name>
    <dbReference type="NCBI Taxonomy" id="33203"/>
    <lineage>
        <taxon>Eukaryota</taxon>
        <taxon>Fungi</taxon>
        <taxon>Dikarya</taxon>
        <taxon>Ascomycota</taxon>
        <taxon>Pezizomycotina</taxon>
        <taxon>Sordariomycetes</taxon>
        <taxon>Hypocreomycetidae</taxon>
        <taxon>Hypocreales</taxon>
        <taxon>Ophiocordycipitaceae</taxon>
        <taxon>Purpureocillium</taxon>
    </lineage>
</organism>
<evidence type="ECO:0000313" key="1">
    <source>
        <dbReference type="EMBL" id="KAK4069500.1"/>
    </source>
</evidence>
<reference evidence="1 2" key="1">
    <citation type="journal article" date="2024" name="Microbiol. Resour. Announc.">
        <title>Genome annotations for the ascomycete fungi Trichoderma harzianum, Trichoderma aggressivum, and Purpureocillium lilacinum.</title>
        <authorList>
            <person name="Beijen E.P.W."/>
            <person name="Ohm R.A."/>
        </authorList>
    </citation>
    <scope>NUCLEOTIDE SEQUENCE [LARGE SCALE GENOMIC DNA]</scope>
    <source>
        <strain evidence="1 2">CBS 150709</strain>
    </source>
</reference>
<sequence>MMASHSSGVSLWVEVSTLCCPVRTAQYSTVQYTGNQERRLREQGTRLEPILDHLVRYQTSRRHHFATPSSCHTIFLPHHLLTTPSSHDTIFARHHLRTTPSSHDTIFARHHLRTTPSSHDTIFSRHHLRTTPSSHDTIFSRHHLLATTIFAWLPQAIHVARCSFAADAASPPTARFSTYRYYVTAVSGTAVLLHTLFF</sequence>
<proteinExistence type="predicted"/>
<name>A0ABR0BDI9_PURLI</name>